<evidence type="ECO:0000313" key="10">
    <source>
        <dbReference type="EMBL" id="EEC89871.1"/>
    </source>
</evidence>
<dbReference type="InterPro" id="IPR027417">
    <property type="entry name" value="P-loop_NTPase"/>
</dbReference>
<comment type="caution">
    <text evidence="10">The sequence shown here is derived from an EMBL/GenBank/DDBJ whole genome shotgun (WGS) entry which is preliminary data.</text>
</comment>
<accession>B7CBP1</accession>
<dbReference type="GO" id="GO:0015421">
    <property type="term" value="F:ABC-type oligopeptide transporter activity"/>
    <property type="evidence" value="ECO:0007669"/>
    <property type="project" value="TreeGrafter"/>
</dbReference>
<proteinExistence type="predicted"/>
<evidence type="ECO:0000256" key="3">
    <source>
        <dbReference type="ARBA" id="ARBA00022741"/>
    </source>
</evidence>
<feature type="transmembrane region" description="Helical" evidence="7">
    <location>
        <begin position="137"/>
        <end position="154"/>
    </location>
</feature>
<keyword evidence="4 10" id="KW-0067">ATP-binding</keyword>
<dbReference type="PANTHER" id="PTHR43394">
    <property type="entry name" value="ATP-DEPENDENT PERMEASE MDL1, MITOCHONDRIAL"/>
    <property type="match status" value="1"/>
</dbReference>
<dbReference type="SMART" id="SM00382">
    <property type="entry name" value="AAA"/>
    <property type="match status" value="1"/>
</dbReference>
<reference evidence="10 11" key="2">
    <citation type="submission" date="2008-11" db="EMBL/GenBank/DDBJ databases">
        <title>Draft genome sequence of Eubacterium biforme (DSM 3989).</title>
        <authorList>
            <person name="Sudarsanam P."/>
            <person name="Ley R."/>
            <person name="Guruge J."/>
            <person name="Turnbaugh P.J."/>
            <person name="Mahowald M."/>
            <person name="Liep D."/>
            <person name="Gordon J."/>
        </authorList>
    </citation>
    <scope>NUCLEOTIDE SEQUENCE [LARGE SCALE GENOMIC DNA]</scope>
    <source>
        <strain evidence="10 11">DSM 3989</strain>
    </source>
</reference>
<evidence type="ECO:0000256" key="5">
    <source>
        <dbReference type="ARBA" id="ARBA00022989"/>
    </source>
</evidence>
<keyword evidence="6 7" id="KW-0472">Membrane</keyword>
<evidence type="ECO:0000256" key="1">
    <source>
        <dbReference type="ARBA" id="ARBA00004651"/>
    </source>
</evidence>
<dbReference type="PANTHER" id="PTHR43394:SF1">
    <property type="entry name" value="ATP-BINDING CASSETTE SUB-FAMILY B MEMBER 10, MITOCHONDRIAL"/>
    <property type="match status" value="1"/>
</dbReference>
<dbReference type="EMBL" id="ABYT01000086">
    <property type="protein sequence ID" value="EEC89871.1"/>
    <property type="molecule type" value="Genomic_DNA"/>
</dbReference>
<dbReference type="InterPro" id="IPR039421">
    <property type="entry name" value="Type_1_exporter"/>
</dbReference>
<comment type="subcellular location">
    <subcellularLocation>
        <location evidence="1">Cell membrane</location>
        <topology evidence="1">Multi-pass membrane protein</topology>
    </subcellularLocation>
</comment>
<feature type="transmembrane region" description="Helical" evidence="7">
    <location>
        <begin position="21"/>
        <end position="37"/>
    </location>
</feature>
<feature type="transmembrane region" description="Helical" evidence="7">
    <location>
        <begin position="57"/>
        <end position="82"/>
    </location>
</feature>
<name>B7CBP1_9FIRM</name>
<dbReference type="Proteomes" id="UP000004315">
    <property type="component" value="Unassembled WGS sequence"/>
</dbReference>
<dbReference type="Pfam" id="PF00005">
    <property type="entry name" value="ABC_tran"/>
    <property type="match status" value="1"/>
</dbReference>
<dbReference type="Pfam" id="PF00664">
    <property type="entry name" value="ABC_membrane"/>
    <property type="match status" value="1"/>
</dbReference>
<dbReference type="STRING" id="518637.EUBIFOR_01616"/>
<dbReference type="SUPFAM" id="SSF90123">
    <property type="entry name" value="ABC transporter transmembrane region"/>
    <property type="match status" value="1"/>
</dbReference>
<dbReference type="PROSITE" id="PS00211">
    <property type="entry name" value="ABC_TRANSPORTER_1"/>
    <property type="match status" value="1"/>
</dbReference>
<feature type="domain" description="ABC transporter" evidence="8">
    <location>
        <begin position="333"/>
        <end position="551"/>
    </location>
</feature>
<organism evidence="10 11">
    <name type="scientific">Holdemanella biformis DSM 3989</name>
    <dbReference type="NCBI Taxonomy" id="518637"/>
    <lineage>
        <taxon>Bacteria</taxon>
        <taxon>Bacillati</taxon>
        <taxon>Bacillota</taxon>
        <taxon>Erysipelotrichia</taxon>
        <taxon>Erysipelotrichales</taxon>
        <taxon>Erysipelotrichaceae</taxon>
        <taxon>Holdemanella</taxon>
    </lineage>
</organism>
<reference evidence="10 11" key="1">
    <citation type="submission" date="2008-10" db="EMBL/GenBank/DDBJ databases">
        <authorList>
            <person name="Fulton L."/>
            <person name="Clifton S."/>
            <person name="Fulton B."/>
            <person name="Xu J."/>
            <person name="Minx P."/>
            <person name="Pepin K.H."/>
            <person name="Johnson M."/>
            <person name="Bhonagiri V."/>
            <person name="Nash W.E."/>
            <person name="Mardis E.R."/>
            <person name="Wilson R.K."/>
        </authorList>
    </citation>
    <scope>NUCLEOTIDE SEQUENCE [LARGE SCALE GENOMIC DNA]</scope>
    <source>
        <strain evidence="10 11">DSM 3989</strain>
    </source>
</reference>
<dbReference type="SUPFAM" id="SSF52540">
    <property type="entry name" value="P-loop containing nucleoside triphosphate hydrolases"/>
    <property type="match status" value="1"/>
</dbReference>
<feature type="transmembrane region" description="Helical" evidence="7">
    <location>
        <begin position="250"/>
        <end position="269"/>
    </location>
</feature>
<gene>
    <name evidence="10" type="ORF">EUBIFOR_01616</name>
</gene>
<keyword evidence="5 7" id="KW-1133">Transmembrane helix</keyword>
<dbReference type="InterPro" id="IPR003593">
    <property type="entry name" value="AAA+_ATPase"/>
</dbReference>
<keyword evidence="11" id="KW-1185">Reference proteome</keyword>
<sequence>MKNNKPKEKGLFMFKLVQNHKVLYFISLILIVSYSVVDLLKSILMSYIFDDHLLDSISSLIVIVLVFLGVYLIVSTLQQYVVEVLKNKIRYSLNQNLYQSYASRNIESFQKKDSSEILNEFNNEVNVVIDNYVSSKLNVFSLTISLILGSLYIANLSVEILMFLLFCAFITIFINSIFKNRLKKNQMNYLDSMKQWLCSIKNLCRCFSDIKILNLEKVFCDGLDIENKNIEQSTLKNNGFIKILTSINSFISQAMFFLTLLFGIVLIHYNRLTVGQLLGIAQASNMVIMPIVNYANLRNMIQSSKPVLQKLLDNSICSEENEPIIFDEQIHDIKIKHLCYCYGVRQILDLSNLVIDQGKKYLVIGKSGDGKSTFLDILTKQKKADGIYVNDKDLKDVQFSTYADKFSYVNQDNDLLPFSFEQNITLGRKMSKYSLKDLVTIFNLESIFDKERDNLDFEHLNLSGGEKQRICLARAMYRNKKWLFLDEAFSAIDKTNSDRIHQFILSNPDLTVLSIEHKVTKETVSLYDKVLLFENKKIVSMDVEEYLNSSF</sequence>
<dbReference type="InterPro" id="IPR036640">
    <property type="entry name" value="ABC1_TM_sf"/>
</dbReference>
<dbReference type="eggNOG" id="COG1132">
    <property type="taxonomic scope" value="Bacteria"/>
</dbReference>
<dbReference type="GO" id="GO:0016887">
    <property type="term" value="F:ATP hydrolysis activity"/>
    <property type="evidence" value="ECO:0007669"/>
    <property type="project" value="InterPro"/>
</dbReference>
<evidence type="ECO:0000256" key="7">
    <source>
        <dbReference type="SAM" id="Phobius"/>
    </source>
</evidence>
<dbReference type="GO" id="GO:0005886">
    <property type="term" value="C:plasma membrane"/>
    <property type="evidence" value="ECO:0007669"/>
    <property type="project" value="UniProtKB-SubCell"/>
</dbReference>
<feature type="domain" description="ABC transmembrane type-1" evidence="9">
    <location>
        <begin position="25"/>
        <end position="303"/>
    </location>
</feature>
<evidence type="ECO:0000259" key="8">
    <source>
        <dbReference type="PROSITE" id="PS50893"/>
    </source>
</evidence>
<keyword evidence="2 7" id="KW-0812">Transmembrane</keyword>
<dbReference type="AlphaFoldDB" id="B7CBP1"/>
<evidence type="ECO:0000313" key="11">
    <source>
        <dbReference type="Proteomes" id="UP000004315"/>
    </source>
</evidence>
<dbReference type="Gene3D" id="1.20.1560.10">
    <property type="entry name" value="ABC transporter type 1, transmembrane domain"/>
    <property type="match status" value="1"/>
</dbReference>
<dbReference type="InterPro" id="IPR011527">
    <property type="entry name" value="ABC1_TM_dom"/>
</dbReference>
<evidence type="ECO:0000259" key="9">
    <source>
        <dbReference type="PROSITE" id="PS50929"/>
    </source>
</evidence>
<dbReference type="GO" id="GO:0005524">
    <property type="term" value="F:ATP binding"/>
    <property type="evidence" value="ECO:0007669"/>
    <property type="project" value="UniProtKB-KW"/>
</dbReference>
<dbReference type="HOGENOM" id="CLU_000604_84_3_9"/>
<dbReference type="Gene3D" id="3.40.50.300">
    <property type="entry name" value="P-loop containing nucleotide triphosphate hydrolases"/>
    <property type="match status" value="1"/>
</dbReference>
<evidence type="ECO:0000256" key="6">
    <source>
        <dbReference type="ARBA" id="ARBA00023136"/>
    </source>
</evidence>
<evidence type="ECO:0000256" key="4">
    <source>
        <dbReference type="ARBA" id="ARBA00022840"/>
    </source>
</evidence>
<keyword evidence="3" id="KW-0547">Nucleotide-binding</keyword>
<dbReference type="PROSITE" id="PS50929">
    <property type="entry name" value="ABC_TM1F"/>
    <property type="match status" value="1"/>
</dbReference>
<dbReference type="InterPro" id="IPR003439">
    <property type="entry name" value="ABC_transporter-like_ATP-bd"/>
</dbReference>
<evidence type="ECO:0000256" key="2">
    <source>
        <dbReference type="ARBA" id="ARBA00022692"/>
    </source>
</evidence>
<dbReference type="InterPro" id="IPR017871">
    <property type="entry name" value="ABC_transporter-like_CS"/>
</dbReference>
<dbReference type="PROSITE" id="PS50893">
    <property type="entry name" value="ABC_TRANSPORTER_2"/>
    <property type="match status" value="1"/>
</dbReference>
<protein>
    <submittedName>
        <fullName evidence="10">ABC transporter, ATP-binding protein</fullName>
    </submittedName>
</protein>
<feature type="transmembrane region" description="Helical" evidence="7">
    <location>
        <begin position="160"/>
        <end position="178"/>
    </location>
</feature>